<gene>
    <name evidence="2" type="ordered locus">Acid_2743</name>
</gene>
<dbReference type="eggNOG" id="ENOG502ZDZ3">
    <property type="taxonomic scope" value="Bacteria"/>
</dbReference>
<protein>
    <submittedName>
        <fullName evidence="2">Type IV pilus assembly PilZ</fullName>
    </submittedName>
</protein>
<dbReference type="InParanoid" id="Q023V9"/>
<proteinExistence type="predicted"/>
<reference evidence="2" key="1">
    <citation type="submission" date="2006-10" db="EMBL/GenBank/DDBJ databases">
        <title>Complete sequence of Solibacter usitatus Ellin6076.</title>
        <authorList>
            <consortium name="US DOE Joint Genome Institute"/>
            <person name="Copeland A."/>
            <person name="Lucas S."/>
            <person name="Lapidus A."/>
            <person name="Barry K."/>
            <person name="Detter J.C."/>
            <person name="Glavina del Rio T."/>
            <person name="Hammon N."/>
            <person name="Israni S."/>
            <person name="Dalin E."/>
            <person name="Tice H."/>
            <person name="Pitluck S."/>
            <person name="Thompson L.S."/>
            <person name="Brettin T."/>
            <person name="Bruce D."/>
            <person name="Han C."/>
            <person name="Tapia R."/>
            <person name="Gilna P."/>
            <person name="Schmutz J."/>
            <person name="Larimer F."/>
            <person name="Land M."/>
            <person name="Hauser L."/>
            <person name="Kyrpides N."/>
            <person name="Mikhailova N."/>
            <person name="Janssen P.H."/>
            <person name="Kuske C.R."/>
            <person name="Richardson P."/>
        </authorList>
    </citation>
    <scope>NUCLEOTIDE SEQUENCE</scope>
    <source>
        <strain evidence="2">Ellin6076</strain>
    </source>
</reference>
<organism evidence="2">
    <name type="scientific">Solibacter usitatus (strain Ellin6076)</name>
    <dbReference type="NCBI Taxonomy" id="234267"/>
    <lineage>
        <taxon>Bacteria</taxon>
        <taxon>Pseudomonadati</taxon>
        <taxon>Acidobacteriota</taxon>
        <taxon>Terriglobia</taxon>
        <taxon>Bryobacterales</taxon>
        <taxon>Solibacteraceae</taxon>
        <taxon>Candidatus Solibacter</taxon>
    </lineage>
</organism>
<accession>Q023V9</accession>
<dbReference type="KEGG" id="sus:Acid_2743"/>
<evidence type="ECO:0000256" key="1">
    <source>
        <dbReference type="SAM" id="MobiDB-lite"/>
    </source>
</evidence>
<dbReference type="HOGENOM" id="CLU_1874069_0_0_0"/>
<sequence length="136" mass="15714">MQMFDSHDDRSMNSRNERERRTKRRFMIDQEVKYKMLYGQRIAETGVGRTMNISSGGVWFSTENMLTSGMPVELSMNWPVLLNDSCPMKLMIYGCVVRSNEKGAAVAIERYEFRTQGSRAFQQTAVPAPFEVRLNN</sequence>
<name>Q023V9_SOLUE</name>
<evidence type="ECO:0000313" key="2">
    <source>
        <dbReference type="EMBL" id="ABJ83731.1"/>
    </source>
</evidence>
<feature type="region of interest" description="Disordered" evidence="1">
    <location>
        <begin position="1"/>
        <end position="24"/>
    </location>
</feature>
<dbReference type="EMBL" id="CP000473">
    <property type="protein sequence ID" value="ABJ83731.1"/>
    <property type="molecule type" value="Genomic_DNA"/>
</dbReference>
<dbReference type="AlphaFoldDB" id="Q023V9"/>